<dbReference type="STRING" id="1618573.UT19_C0009G0017"/>
<evidence type="ECO:0000313" key="2">
    <source>
        <dbReference type="Proteomes" id="UP000034932"/>
    </source>
</evidence>
<dbReference type="InterPro" id="IPR014710">
    <property type="entry name" value="RmlC-like_jellyroll"/>
</dbReference>
<sequence>MKRQYKFLKGKADKFNKYGVDLVVYGENVPEANVVHVSVKKGHFEEFYDVKCYYIYYIVKGIGTFVLNDKKVEVQATDLVVIPPKTRIHYFGNMEMVLTVAPAFDNKNERHVRMVDEKESPYYKRS</sequence>
<proteinExistence type="predicted"/>
<dbReference type="EMBL" id="LBVW01000009">
    <property type="protein sequence ID" value="KKQ93608.1"/>
    <property type="molecule type" value="Genomic_DNA"/>
</dbReference>
<dbReference type="InterPro" id="IPR011051">
    <property type="entry name" value="RmlC_Cupin_sf"/>
</dbReference>
<comment type="caution">
    <text evidence="1">The sequence shown here is derived from an EMBL/GenBank/DDBJ whole genome shotgun (WGS) entry which is preliminary data.</text>
</comment>
<dbReference type="Proteomes" id="UP000034932">
    <property type="component" value="Unassembled WGS sequence"/>
</dbReference>
<dbReference type="AlphaFoldDB" id="A0A0G0LP07"/>
<gene>
    <name evidence="1" type="ORF">UT19_C0009G0017</name>
</gene>
<evidence type="ECO:0000313" key="1">
    <source>
        <dbReference type="EMBL" id="KKQ93608.1"/>
    </source>
</evidence>
<dbReference type="SUPFAM" id="SSF51182">
    <property type="entry name" value="RmlC-like cupins"/>
    <property type="match status" value="1"/>
</dbReference>
<protein>
    <recommendedName>
        <fullName evidence="3">Cupin 2 conserved barrel domain-containing protein</fullName>
    </recommendedName>
</protein>
<dbReference type="Gene3D" id="2.60.120.10">
    <property type="entry name" value="Jelly Rolls"/>
    <property type="match status" value="1"/>
</dbReference>
<reference evidence="1 2" key="1">
    <citation type="journal article" date="2015" name="Nature">
        <title>rRNA introns, odd ribosomes, and small enigmatic genomes across a large radiation of phyla.</title>
        <authorList>
            <person name="Brown C.T."/>
            <person name="Hug L.A."/>
            <person name="Thomas B.C."/>
            <person name="Sharon I."/>
            <person name="Castelle C.J."/>
            <person name="Singh A."/>
            <person name="Wilkins M.J."/>
            <person name="Williams K.H."/>
            <person name="Banfield J.F."/>
        </authorList>
    </citation>
    <scope>NUCLEOTIDE SEQUENCE [LARGE SCALE GENOMIC DNA]</scope>
</reference>
<accession>A0A0G0LP07</accession>
<name>A0A0G0LP07_9BACT</name>
<organism evidence="1 2">
    <name type="scientific">Candidatus Woesebacteria bacterium GW2011_GWB1_39_10b</name>
    <dbReference type="NCBI Taxonomy" id="1618573"/>
    <lineage>
        <taxon>Bacteria</taxon>
        <taxon>Candidatus Woeseibacteriota</taxon>
    </lineage>
</organism>
<evidence type="ECO:0008006" key="3">
    <source>
        <dbReference type="Google" id="ProtNLM"/>
    </source>
</evidence>